<dbReference type="InterPro" id="IPR014937">
    <property type="entry name" value="DUF1810"/>
</dbReference>
<dbReference type="OrthoDB" id="9801870at2"/>
<organism evidence="1 2">
    <name type="scientific">Pseudomonas graminis</name>
    <dbReference type="NCBI Taxonomy" id="158627"/>
    <lineage>
        <taxon>Bacteria</taxon>
        <taxon>Pseudomonadati</taxon>
        <taxon>Pseudomonadota</taxon>
        <taxon>Gammaproteobacteria</taxon>
        <taxon>Pseudomonadales</taxon>
        <taxon>Pseudomonadaceae</taxon>
        <taxon>Pseudomonas</taxon>
    </lineage>
</organism>
<comment type="caution">
    <text evidence="1">The sequence shown here is derived from an EMBL/GenBank/DDBJ whole genome shotgun (WGS) entry which is preliminary data.</text>
</comment>
<dbReference type="Gene3D" id="1.25.40.380">
    <property type="entry name" value="Protein of unknown function DUF1810"/>
    <property type="match status" value="1"/>
</dbReference>
<evidence type="ECO:0000313" key="2">
    <source>
        <dbReference type="Proteomes" id="UP000095143"/>
    </source>
</evidence>
<evidence type="ECO:0000313" key="1">
    <source>
        <dbReference type="EMBL" id="OCX18589.1"/>
    </source>
</evidence>
<dbReference type="Proteomes" id="UP000095143">
    <property type="component" value="Unassembled WGS sequence"/>
</dbReference>
<dbReference type="AlphaFoldDB" id="A0A1C2DV03"/>
<dbReference type="InterPro" id="IPR036287">
    <property type="entry name" value="Rv1873-like_sf"/>
</dbReference>
<accession>A0A1C2DV03</accession>
<sequence>MNDSFDLQRFVEAQASMHERALAELKSGRKQSHWMWFVFPQLAGLGHSDMARRYAISGRDEAIAYLQHPVLGERLARCCEALLEWKNRSAMQIMGSPDDMKLRSSMTLFAAVAPDTPVFQQVLEAFFDGKPDAVTLSKLGGGRL</sequence>
<protein>
    <submittedName>
        <fullName evidence="1">Calpastatin</fullName>
    </submittedName>
</protein>
<dbReference type="SUPFAM" id="SSF140736">
    <property type="entry name" value="Rv1873-like"/>
    <property type="match status" value="1"/>
</dbReference>
<gene>
    <name evidence="1" type="ORF">BBI10_16390</name>
</gene>
<dbReference type="EMBL" id="MDEN01000064">
    <property type="protein sequence ID" value="OCX18589.1"/>
    <property type="molecule type" value="Genomic_DNA"/>
</dbReference>
<dbReference type="Pfam" id="PF08837">
    <property type="entry name" value="DUF1810"/>
    <property type="match status" value="1"/>
</dbReference>
<name>A0A1C2DV03_9PSED</name>
<dbReference type="PIRSF" id="PIRSF008546">
    <property type="entry name" value="UCP008546"/>
    <property type="match status" value="1"/>
</dbReference>
<proteinExistence type="predicted"/>
<dbReference type="RefSeq" id="WP_065990098.1">
    <property type="nucleotide sequence ID" value="NZ_MDEN01000064.1"/>
</dbReference>
<reference evidence="1 2" key="1">
    <citation type="submission" date="2016-08" db="EMBL/GenBank/DDBJ databases">
        <title>Whole genome sequence of Pseudomonas graminis strain UASWS1507, a potential biological control agent for agriculture.</title>
        <authorList>
            <person name="Crovadore J."/>
            <person name="Calmin G."/>
            <person name="Chablais R."/>
            <person name="Cochard B."/>
            <person name="Lefort F."/>
        </authorList>
    </citation>
    <scope>NUCLEOTIDE SEQUENCE [LARGE SCALE GENOMIC DNA]</scope>
    <source>
        <strain evidence="1 2">UASWS1507</strain>
    </source>
</reference>